<reference evidence="1" key="1">
    <citation type="submission" date="2019-03" db="EMBL/GenBank/DDBJ databases">
        <title>Single cell metagenomics reveals metabolic interactions within the superorganism composed of flagellate Streblomastix strix and complex community of Bacteroidetes bacteria on its surface.</title>
        <authorList>
            <person name="Treitli S.C."/>
            <person name="Kolisko M."/>
            <person name="Husnik F."/>
            <person name="Keeling P."/>
            <person name="Hampl V."/>
        </authorList>
    </citation>
    <scope>NUCLEOTIDE SEQUENCE</scope>
    <source>
        <strain evidence="1">STM</strain>
    </source>
</reference>
<dbReference type="EMBL" id="SNRY01007378">
    <property type="protein sequence ID" value="KAA6310531.1"/>
    <property type="molecule type" value="Genomic_DNA"/>
</dbReference>
<dbReference type="AlphaFoldDB" id="A0A5J4PNS3"/>
<protein>
    <recommendedName>
        <fullName evidence="2">SF4 helicase domain-containing protein</fullName>
    </recommendedName>
</protein>
<gene>
    <name evidence="1" type="ORF">EZS27_038178</name>
</gene>
<name>A0A5J4PNS3_9ZZZZ</name>
<proteinExistence type="predicted"/>
<sequence length="82" mass="9148">MNDYSLNIADNTQNSNVLKDKFKDIQKNGLPSGLNVGLKVVDDLFRLDTKKLVVLTGIPSAGKSEFIDFLCVQYNNTKLLSR</sequence>
<organism evidence="1">
    <name type="scientific">termite gut metagenome</name>
    <dbReference type="NCBI Taxonomy" id="433724"/>
    <lineage>
        <taxon>unclassified sequences</taxon>
        <taxon>metagenomes</taxon>
        <taxon>organismal metagenomes</taxon>
    </lineage>
</organism>
<comment type="caution">
    <text evidence="1">The sequence shown here is derived from an EMBL/GenBank/DDBJ whole genome shotgun (WGS) entry which is preliminary data.</text>
</comment>
<evidence type="ECO:0008006" key="2">
    <source>
        <dbReference type="Google" id="ProtNLM"/>
    </source>
</evidence>
<evidence type="ECO:0000313" key="1">
    <source>
        <dbReference type="EMBL" id="KAA6310531.1"/>
    </source>
</evidence>
<accession>A0A5J4PNS3</accession>